<proteinExistence type="predicted"/>
<accession>A0A0N1PJC4</accession>
<protein>
    <submittedName>
        <fullName evidence="1">Uncharacterized protein</fullName>
    </submittedName>
</protein>
<name>A0A0N1PJC4_PAPMA</name>
<evidence type="ECO:0000313" key="2">
    <source>
        <dbReference type="Proteomes" id="UP000053240"/>
    </source>
</evidence>
<keyword evidence="2" id="KW-1185">Reference proteome</keyword>
<dbReference type="Proteomes" id="UP000053240">
    <property type="component" value="Unassembled WGS sequence"/>
</dbReference>
<dbReference type="Gene3D" id="3.40.190.10">
    <property type="entry name" value="Periplasmic binding protein-like II"/>
    <property type="match status" value="1"/>
</dbReference>
<dbReference type="SUPFAM" id="SSF53850">
    <property type="entry name" value="Periplasmic binding protein-like II"/>
    <property type="match status" value="1"/>
</dbReference>
<dbReference type="EMBL" id="LADJ01056182">
    <property type="protein sequence ID" value="KPJ21565.1"/>
    <property type="molecule type" value="Genomic_DNA"/>
</dbReference>
<organism evidence="1 2">
    <name type="scientific">Papilio machaon</name>
    <name type="common">Old World swallowtail butterfly</name>
    <dbReference type="NCBI Taxonomy" id="76193"/>
    <lineage>
        <taxon>Eukaryota</taxon>
        <taxon>Metazoa</taxon>
        <taxon>Ecdysozoa</taxon>
        <taxon>Arthropoda</taxon>
        <taxon>Hexapoda</taxon>
        <taxon>Insecta</taxon>
        <taxon>Pterygota</taxon>
        <taxon>Neoptera</taxon>
        <taxon>Endopterygota</taxon>
        <taxon>Lepidoptera</taxon>
        <taxon>Glossata</taxon>
        <taxon>Ditrysia</taxon>
        <taxon>Papilionoidea</taxon>
        <taxon>Papilionidae</taxon>
        <taxon>Papilioninae</taxon>
        <taxon>Papilio</taxon>
    </lineage>
</organism>
<evidence type="ECO:0000313" key="1">
    <source>
        <dbReference type="EMBL" id="KPJ21565.1"/>
    </source>
</evidence>
<sequence>MVSRATASIYMCVYCRLDCLRRISKGTVDFGVFSPEDLVAARWANVDVLVTNELRDRDKQFERSVVAVVNRRILPDSAAPLTSILRNSSLCHPGVGLDDLRPLSDTLSGVILHFISFYPRLRPRGIKKMHTRQKSFYVRLLVLSYLPINFRLNQFDRS</sequence>
<dbReference type="InParanoid" id="A0A0N1PJC4"/>
<reference evidence="1 2" key="1">
    <citation type="journal article" date="2015" name="Nat. Commun.">
        <title>Outbred genome sequencing and CRISPR/Cas9 gene editing in butterflies.</title>
        <authorList>
            <person name="Li X."/>
            <person name="Fan D."/>
            <person name="Zhang W."/>
            <person name="Liu G."/>
            <person name="Zhang L."/>
            <person name="Zhao L."/>
            <person name="Fang X."/>
            <person name="Chen L."/>
            <person name="Dong Y."/>
            <person name="Chen Y."/>
            <person name="Ding Y."/>
            <person name="Zhao R."/>
            <person name="Feng M."/>
            <person name="Zhu Y."/>
            <person name="Feng Y."/>
            <person name="Jiang X."/>
            <person name="Zhu D."/>
            <person name="Xiang H."/>
            <person name="Feng X."/>
            <person name="Li S."/>
            <person name="Wang J."/>
            <person name="Zhang G."/>
            <person name="Kronforst M.R."/>
            <person name="Wang W."/>
        </authorList>
    </citation>
    <scope>NUCLEOTIDE SEQUENCE [LARGE SCALE GENOMIC DNA]</scope>
    <source>
        <strain evidence="1">Ya'a_city_454_Pm</strain>
        <tissue evidence="1">Whole body</tissue>
    </source>
</reference>
<dbReference type="AlphaFoldDB" id="A0A0N1PJC4"/>
<dbReference type="STRING" id="76193.A0A0N1PJC4"/>
<comment type="caution">
    <text evidence="1">The sequence shown here is derived from an EMBL/GenBank/DDBJ whole genome shotgun (WGS) entry which is preliminary data.</text>
</comment>
<gene>
    <name evidence="1" type="ORF">RR48_00500</name>
</gene>